<keyword evidence="4" id="KW-0804">Transcription</keyword>
<evidence type="ECO:0000256" key="2">
    <source>
        <dbReference type="ARBA" id="ARBA00023015"/>
    </source>
</evidence>
<gene>
    <name evidence="6" type="ORF">DJ021_05605</name>
</gene>
<dbReference type="InterPro" id="IPR005119">
    <property type="entry name" value="LysR_subst-bd"/>
</dbReference>
<feature type="domain" description="HTH lysR-type" evidence="5">
    <location>
        <begin position="5"/>
        <end position="62"/>
    </location>
</feature>
<evidence type="ECO:0000256" key="3">
    <source>
        <dbReference type="ARBA" id="ARBA00023125"/>
    </source>
</evidence>
<evidence type="ECO:0000313" key="6">
    <source>
        <dbReference type="EMBL" id="RAK59317.1"/>
    </source>
</evidence>
<dbReference type="SUPFAM" id="SSF46785">
    <property type="entry name" value="Winged helix' DNA-binding domain"/>
    <property type="match status" value="1"/>
</dbReference>
<protein>
    <submittedName>
        <fullName evidence="6">LysR family transcriptional regulator</fullName>
    </submittedName>
</protein>
<reference evidence="7" key="1">
    <citation type="submission" date="2018-05" db="EMBL/GenBank/DDBJ databases">
        <authorList>
            <person name="Li X."/>
        </authorList>
    </citation>
    <scope>NUCLEOTIDE SEQUENCE [LARGE SCALE GENOMIC DNA]</scope>
    <source>
        <strain evidence="7">HKS-05</strain>
    </source>
</reference>
<dbReference type="InterPro" id="IPR036390">
    <property type="entry name" value="WH_DNA-bd_sf"/>
</dbReference>
<evidence type="ECO:0000313" key="7">
    <source>
        <dbReference type="Proteomes" id="UP000249842"/>
    </source>
</evidence>
<dbReference type="InterPro" id="IPR036388">
    <property type="entry name" value="WH-like_DNA-bd_sf"/>
</dbReference>
<dbReference type="RefSeq" id="WP_111456610.1">
    <property type="nucleotide sequence ID" value="NZ_QFYP01000001.1"/>
</dbReference>
<dbReference type="PANTHER" id="PTHR30537">
    <property type="entry name" value="HTH-TYPE TRANSCRIPTIONAL REGULATOR"/>
    <property type="match status" value="1"/>
</dbReference>
<dbReference type="GO" id="GO:0006351">
    <property type="term" value="P:DNA-templated transcription"/>
    <property type="evidence" value="ECO:0007669"/>
    <property type="project" value="TreeGrafter"/>
</dbReference>
<evidence type="ECO:0000256" key="1">
    <source>
        <dbReference type="ARBA" id="ARBA00009437"/>
    </source>
</evidence>
<comment type="similarity">
    <text evidence="1">Belongs to the LysR transcriptional regulatory family.</text>
</comment>
<dbReference type="OrthoDB" id="9798121at2"/>
<dbReference type="Gene3D" id="1.10.10.10">
    <property type="entry name" value="Winged helix-like DNA-binding domain superfamily/Winged helix DNA-binding domain"/>
    <property type="match status" value="1"/>
</dbReference>
<dbReference type="PRINTS" id="PR00039">
    <property type="entry name" value="HTHLYSR"/>
</dbReference>
<dbReference type="InterPro" id="IPR058163">
    <property type="entry name" value="LysR-type_TF_proteobact-type"/>
</dbReference>
<dbReference type="GO" id="GO:0003700">
    <property type="term" value="F:DNA-binding transcription factor activity"/>
    <property type="evidence" value="ECO:0007669"/>
    <property type="project" value="InterPro"/>
</dbReference>
<keyword evidence="2" id="KW-0805">Transcription regulation</keyword>
<comment type="caution">
    <text evidence="6">The sequence shown here is derived from an EMBL/GenBank/DDBJ whole genome shotgun (WGS) entry which is preliminary data.</text>
</comment>
<dbReference type="Gene3D" id="3.40.190.290">
    <property type="match status" value="1"/>
</dbReference>
<dbReference type="Pfam" id="PF00126">
    <property type="entry name" value="HTH_1"/>
    <property type="match status" value="1"/>
</dbReference>
<dbReference type="GO" id="GO:0043565">
    <property type="term" value="F:sequence-specific DNA binding"/>
    <property type="evidence" value="ECO:0007669"/>
    <property type="project" value="TreeGrafter"/>
</dbReference>
<keyword evidence="7" id="KW-1185">Reference proteome</keyword>
<dbReference type="PANTHER" id="PTHR30537:SF3">
    <property type="entry name" value="TRANSCRIPTIONAL REGULATORY PROTEIN"/>
    <property type="match status" value="1"/>
</dbReference>
<sequence length="301" mass="32577">MAGATEWDLFQSLHAVLEAGSLSAAAKGRGLTQPTLGRHIETLERRLGAPLFVRSPRGLQPTDLALELLPHLQEMSAAAQAALRDASGAKDSVTGSIRITASEMVGAEVLPPMLTAFRERHPGVIIELMLSNAAEDLSRREADIAVRMMPPSQNALVARKVGEVRMGFYATADYLARHGTPCSLDDLTEQHAVIGFDSDSRGIKDLPGLNVPVSRERFAFRSDNDLAQFAAVRAGFGVGVCQDALGRRYGLTPVMPGISVIRLGVWIVMHENLKASHRMRLMFDHLVAGFTAYVQEGRAAE</sequence>
<evidence type="ECO:0000256" key="4">
    <source>
        <dbReference type="ARBA" id="ARBA00023163"/>
    </source>
</evidence>
<dbReference type="Proteomes" id="UP000249842">
    <property type="component" value="Unassembled WGS sequence"/>
</dbReference>
<proteinExistence type="inferred from homology"/>
<keyword evidence="3" id="KW-0238">DNA-binding</keyword>
<dbReference type="Pfam" id="PF03466">
    <property type="entry name" value="LysR_substrate"/>
    <property type="match status" value="1"/>
</dbReference>
<dbReference type="SUPFAM" id="SSF53850">
    <property type="entry name" value="Periplasmic binding protein-like II"/>
    <property type="match status" value="1"/>
</dbReference>
<organism evidence="6 7">
    <name type="scientific">Phenylobacterium hankyongense</name>
    <dbReference type="NCBI Taxonomy" id="1813876"/>
    <lineage>
        <taxon>Bacteria</taxon>
        <taxon>Pseudomonadati</taxon>
        <taxon>Pseudomonadota</taxon>
        <taxon>Alphaproteobacteria</taxon>
        <taxon>Caulobacterales</taxon>
        <taxon>Caulobacteraceae</taxon>
        <taxon>Phenylobacterium</taxon>
    </lineage>
</organism>
<dbReference type="PROSITE" id="PS50931">
    <property type="entry name" value="HTH_LYSR"/>
    <property type="match status" value="1"/>
</dbReference>
<accession>A0A328AXH9</accession>
<name>A0A328AXH9_9CAUL</name>
<dbReference type="InterPro" id="IPR000847">
    <property type="entry name" value="LysR_HTH_N"/>
</dbReference>
<dbReference type="AlphaFoldDB" id="A0A328AXH9"/>
<evidence type="ECO:0000259" key="5">
    <source>
        <dbReference type="PROSITE" id="PS50931"/>
    </source>
</evidence>
<dbReference type="EMBL" id="QFYP01000001">
    <property type="protein sequence ID" value="RAK59317.1"/>
    <property type="molecule type" value="Genomic_DNA"/>
</dbReference>